<dbReference type="Pfam" id="PF02690">
    <property type="entry name" value="Na_Pi_cotrans"/>
    <property type="match status" value="2"/>
</dbReference>
<dbReference type="RefSeq" id="WP_281094284.1">
    <property type="nucleotide sequence ID" value="NZ_JARYZI010000005.1"/>
</dbReference>
<feature type="transmembrane region" description="Helical" evidence="6">
    <location>
        <begin position="240"/>
        <end position="265"/>
    </location>
</feature>
<keyword evidence="3 6" id="KW-0812">Transmembrane</keyword>
<dbReference type="EMBL" id="JARYZI010000005">
    <property type="protein sequence ID" value="MDH8678443.1"/>
    <property type="molecule type" value="Genomic_DNA"/>
</dbReference>
<evidence type="ECO:0000256" key="6">
    <source>
        <dbReference type="SAM" id="Phobius"/>
    </source>
</evidence>
<comment type="caution">
    <text evidence="8">The sequence shown here is derived from an EMBL/GenBank/DDBJ whole genome shotgun (WGS) entry which is preliminary data.</text>
</comment>
<dbReference type="Pfam" id="PF01895">
    <property type="entry name" value="PhoU"/>
    <property type="match status" value="2"/>
</dbReference>
<feature type="transmembrane region" description="Helical" evidence="6">
    <location>
        <begin position="106"/>
        <end position="122"/>
    </location>
</feature>
<feature type="domain" description="PhoU" evidence="7">
    <location>
        <begin position="448"/>
        <end position="531"/>
    </location>
</feature>
<feature type="domain" description="PhoU" evidence="7">
    <location>
        <begin position="343"/>
        <end position="428"/>
    </location>
</feature>
<feature type="transmembrane region" description="Helical" evidence="6">
    <location>
        <begin position="167"/>
        <end position="185"/>
    </location>
</feature>
<dbReference type="Gene3D" id="1.20.58.220">
    <property type="entry name" value="Phosphate transport system protein phou homolog 2, domain 2"/>
    <property type="match status" value="1"/>
</dbReference>
<dbReference type="PANTHER" id="PTHR10010">
    <property type="entry name" value="SOLUTE CARRIER FAMILY 34 SODIUM PHOSPHATE , MEMBER 2-RELATED"/>
    <property type="match status" value="1"/>
</dbReference>
<reference evidence="8 9" key="1">
    <citation type="submission" date="2023-04" db="EMBL/GenBank/DDBJ databases">
        <title>Fusibacter bizertensis strain WBS, isolated from littoral bottom sediments of the Arctic seas - biochemical and genomic analysis.</title>
        <authorList>
            <person name="Brioukhanov A.L."/>
        </authorList>
    </citation>
    <scope>NUCLEOTIDE SEQUENCE [LARGE SCALE GENOMIC DNA]</scope>
    <source>
        <strain evidence="8 9">WBS</strain>
    </source>
</reference>
<protein>
    <submittedName>
        <fullName evidence="8">Na/Pi cotransporter family protein</fullName>
    </submittedName>
</protein>
<evidence type="ECO:0000256" key="3">
    <source>
        <dbReference type="ARBA" id="ARBA00022692"/>
    </source>
</evidence>
<evidence type="ECO:0000313" key="8">
    <source>
        <dbReference type="EMBL" id="MDH8678443.1"/>
    </source>
</evidence>
<feature type="transmembrane region" description="Helical" evidence="6">
    <location>
        <begin position="44"/>
        <end position="72"/>
    </location>
</feature>
<evidence type="ECO:0000313" key="9">
    <source>
        <dbReference type="Proteomes" id="UP001158045"/>
    </source>
</evidence>
<evidence type="ECO:0000256" key="5">
    <source>
        <dbReference type="ARBA" id="ARBA00023136"/>
    </source>
</evidence>
<comment type="subcellular location">
    <subcellularLocation>
        <location evidence="1">Cell membrane</location>
        <topology evidence="1">Multi-pass membrane protein</topology>
    </subcellularLocation>
</comment>
<dbReference type="Proteomes" id="UP001158045">
    <property type="component" value="Unassembled WGS sequence"/>
</dbReference>
<evidence type="ECO:0000256" key="2">
    <source>
        <dbReference type="ARBA" id="ARBA00022475"/>
    </source>
</evidence>
<sequence length="538" mass="58245">MSVLIGVLGGLGLFLYGMQLMGTGLQKAAGKKLERIIEILTTNRFMGVLVGVIVTGVIQSSSATTVMVVGFVNAGIMKLSQAVGVILGANVGTTITGQIVSLSIDELAPIAVGIGMILWMLAKKDSQKNLAEILIGLGILFIGMEFLKDSLKPLRELEAFTNIMASIGHNPVLGVFVGFGLTFVVQSSSASIGMLIALASTGVLPLSAALPILYGDNIGTCTTALLSSIGASKNAKRAAIIHLAFNAVGTLLFIFVLSAPITSIVTKLDPTDVARQIANAHTIFNLANVVIQFPFAFILIKIAMWVIPDKGEGAELKLTKFIDERILETPTIAMKSVINETINMGEVAKKSLISAMDGLFEGQLDKVKQTFVYEKDINKLEGLITEYLVKLSNKDIMDSDRRYIDGLFNSINDIERIGDHADNIAELIVTMDQDRIVLSELSKQALLIMYNKTKATYEIALDVLDKPSQENIDQVIALEKEMDQLQREARRDHFARLNSNECSTEAGVYYLEMVNNLERISDLSCNLARIVADTVAIA</sequence>
<dbReference type="InterPro" id="IPR003841">
    <property type="entry name" value="Na/Pi_transpt"/>
</dbReference>
<organism evidence="8 9">
    <name type="scientific">Fusibacter bizertensis</name>
    <dbReference type="NCBI Taxonomy" id="1488331"/>
    <lineage>
        <taxon>Bacteria</taxon>
        <taxon>Bacillati</taxon>
        <taxon>Bacillota</taxon>
        <taxon>Clostridia</taxon>
        <taxon>Eubacteriales</taxon>
        <taxon>Eubacteriales Family XII. Incertae Sedis</taxon>
        <taxon>Fusibacter</taxon>
    </lineage>
</organism>
<gene>
    <name evidence="8" type="ORF">QE109_09815</name>
</gene>
<keyword evidence="5 6" id="KW-0472">Membrane</keyword>
<dbReference type="NCBIfam" id="TIGR00704">
    <property type="entry name" value="NaPi_cotrn_rel"/>
    <property type="match status" value="1"/>
</dbReference>
<dbReference type="InterPro" id="IPR004633">
    <property type="entry name" value="NaPi_cotrn-rel/YqeW-like"/>
</dbReference>
<feature type="transmembrane region" description="Helical" evidence="6">
    <location>
        <begin position="192"/>
        <end position="214"/>
    </location>
</feature>
<feature type="transmembrane region" description="Helical" evidence="6">
    <location>
        <begin position="286"/>
        <end position="307"/>
    </location>
</feature>
<keyword evidence="9" id="KW-1185">Reference proteome</keyword>
<dbReference type="PANTHER" id="PTHR10010:SF46">
    <property type="entry name" value="SODIUM-DEPENDENT PHOSPHATE TRANSPORT PROTEIN 2B"/>
    <property type="match status" value="1"/>
</dbReference>
<accession>A0ABT6NDE2</accession>
<feature type="transmembrane region" description="Helical" evidence="6">
    <location>
        <begin position="129"/>
        <end position="147"/>
    </location>
</feature>
<dbReference type="NCBIfam" id="NF037997">
    <property type="entry name" value="Na_Pi_symport"/>
    <property type="match status" value="1"/>
</dbReference>
<dbReference type="SUPFAM" id="SSF109755">
    <property type="entry name" value="PhoU-like"/>
    <property type="match status" value="1"/>
</dbReference>
<proteinExistence type="predicted"/>
<evidence type="ECO:0000259" key="7">
    <source>
        <dbReference type="Pfam" id="PF01895"/>
    </source>
</evidence>
<dbReference type="InterPro" id="IPR038078">
    <property type="entry name" value="PhoU-like_sf"/>
</dbReference>
<keyword evidence="2" id="KW-1003">Cell membrane</keyword>
<dbReference type="InterPro" id="IPR026022">
    <property type="entry name" value="PhoU_dom"/>
</dbReference>
<keyword evidence="4 6" id="KW-1133">Transmembrane helix</keyword>
<evidence type="ECO:0000256" key="1">
    <source>
        <dbReference type="ARBA" id="ARBA00004651"/>
    </source>
</evidence>
<name>A0ABT6NDE2_9FIRM</name>
<evidence type="ECO:0000256" key="4">
    <source>
        <dbReference type="ARBA" id="ARBA00022989"/>
    </source>
</evidence>